<comment type="caution">
    <text evidence="3">The sequence shown here is derived from an EMBL/GenBank/DDBJ whole genome shotgun (WGS) entry which is preliminary data.</text>
</comment>
<evidence type="ECO:0000256" key="1">
    <source>
        <dbReference type="SAM" id="MobiDB-lite"/>
    </source>
</evidence>
<keyword evidence="4" id="KW-1185">Reference proteome</keyword>
<accession>A0AAV7P1V4</accession>
<feature type="chain" id="PRO_5043978418" evidence="2">
    <location>
        <begin position="23"/>
        <end position="95"/>
    </location>
</feature>
<evidence type="ECO:0000256" key="2">
    <source>
        <dbReference type="SAM" id="SignalP"/>
    </source>
</evidence>
<gene>
    <name evidence="3" type="ORF">NDU88_008765</name>
</gene>
<dbReference type="EMBL" id="JANPWB010000012">
    <property type="protein sequence ID" value="KAJ1120603.1"/>
    <property type="molecule type" value="Genomic_DNA"/>
</dbReference>
<proteinExistence type="predicted"/>
<sequence length="95" mass="10136">MELWSRVAVWVLCASLLHQGQGEKPPGPPETEESAIAGKQGPLGHGKVGWMAEAWHNAGLQPGYPCHRLVTEHVVTVELLAGARNELSAGHVVAK</sequence>
<keyword evidence="2" id="KW-0732">Signal</keyword>
<dbReference type="Proteomes" id="UP001066276">
    <property type="component" value="Chromosome 8"/>
</dbReference>
<evidence type="ECO:0000313" key="3">
    <source>
        <dbReference type="EMBL" id="KAJ1120603.1"/>
    </source>
</evidence>
<protein>
    <submittedName>
        <fullName evidence="3">Uncharacterized protein</fullName>
    </submittedName>
</protein>
<name>A0AAV7P1V4_PLEWA</name>
<evidence type="ECO:0000313" key="4">
    <source>
        <dbReference type="Proteomes" id="UP001066276"/>
    </source>
</evidence>
<reference evidence="3" key="1">
    <citation type="journal article" date="2022" name="bioRxiv">
        <title>Sequencing and chromosome-scale assembly of the giantPleurodeles waltlgenome.</title>
        <authorList>
            <person name="Brown T."/>
            <person name="Elewa A."/>
            <person name="Iarovenko S."/>
            <person name="Subramanian E."/>
            <person name="Araus A.J."/>
            <person name="Petzold A."/>
            <person name="Susuki M."/>
            <person name="Suzuki K.-i.T."/>
            <person name="Hayashi T."/>
            <person name="Toyoda A."/>
            <person name="Oliveira C."/>
            <person name="Osipova E."/>
            <person name="Leigh N.D."/>
            <person name="Simon A."/>
            <person name="Yun M.H."/>
        </authorList>
    </citation>
    <scope>NUCLEOTIDE SEQUENCE</scope>
    <source>
        <strain evidence="3">20211129_DDA</strain>
        <tissue evidence="3">Liver</tissue>
    </source>
</reference>
<feature type="region of interest" description="Disordered" evidence="1">
    <location>
        <begin position="19"/>
        <end position="42"/>
    </location>
</feature>
<organism evidence="3 4">
    <name type="scientific">Pleurodeles waltl</name>
    <name type="common">Iberian ribbed newt</name>
    <dbReference type="NCBI Taxonomy" id="8319"/>
    <lineage>
        <taxon>Eukaryota</taxon>
        <taxon>Metazoa</taxon>
        <taxon>Chordata</taxon>
        <taxon>Craniata</taxon>
        <taxon>Vertebrata</taxon>
        <taxon>Euteleostomi</taxon>
        <taxon>Amphibia</taxon>
        <taxon>Batrachia</taxon>
        <taxon>Caudata</taxon>
        <taxon>Salamandroidea</taxon>
        <taxon>Salamandridae</taxon>
        <taxon>Pleurodelinae</taxon>
        <taxon>Pleurodeles</taxon>
    </lineage>
</organism>
<feature type="signal peptide" evidence="2">
    <location>
        <begin position="1"/>
        <end position="22"/>
    </location>
</feature>
<dbReference type="AlphaFoldDB" id="A0AAV7P1V4"/>